<dbReference type="PANTHER" id="PTHR45717:SF10">
    <property type="entry name" value="OS10G0501000 PROTEIN"/>
    <property type="match status" value="1"/>
</dbReference>
<evidence type="ECO:0008006" key="10">
    <source>
        <dbReference type="Google" id="ProtNLM"/>
    </source>
</evidence>
<evidence type="ECO:0000256" key="1">
    <source>
        <dbReference type="ARBA" id="ARBA00004173"/>
    </source>
</evidence>
<keyword evidence="4" id="KW-0809">Transit peptide</keyword>
<comment type="similarity">
    <text evidence="2">Belongs to the PPR family. P subfamily.</text>
</comment>
<keyword evidence="6" id="KW-0802">TPR repeat</keyword>
<dbReference type="PROSITE" id="PS50005">
    <property type="entry name" value="TPR"/>
    <property type="match status" value="1"/>
</dbReference>
<organism evidence="8 9">
    <name type="scientific">Turnera subulata</name>
    <dbReference type="NCBI Taxonomy" id="218843"/>
    <lineage>
        <taxon>Eukaryota</taxon>
        <taxon>Viridiplantae</taxon>
        <taxon>Streptophyta</taxon>
        <taxon>Embryophyta</taxon>
        <taxon>Tracheophyta</taxon>
        <taxon>Spermatophyta</taxon>
        <taxon>Magnoliopsida</taxon>
        <taxon>eudicotyledons</taxon>
        <taxon>Gunneridae</taxon>
        <taxon>Pentapetalae</taxon>
        <taxon>rosids</taxon>
        <taxon>fabids</taxon>
        <taxon>Malpighiales</taxon>
        <taxon>Passifloraceae</taxon>
        <taxon>Turnera</taxon>
    </lineage>
</organism>
<comment type="caution">
    <text evidence="8">The sequence shown here is derived from an EMBL/GenBank/DDBJ whole genome shotgun (WGS) entry which is preliminary data.</text>
</comment>
<dbReference type="Gene3D" id="1.25.40.10">
    <property type="entry name" value="Tetratricopeptide repeat domain"/>
    <property type="match status" value="11"/>
</dbReference>
<keyword evidence="5" id="KW-0496">Mitochondrion</keyword>
<accession>A0A9Q0JC77</accession>
<feature type="repeat" description="PPR" evidence="7">
    <location>
        <begin position="748"/>
        <end position="782"/>
    </location>
</feature>
<name>A0A9Q0JC77_9ROSI</name>
<reference evidence="8" key="1">
    <citation type="submission" date="2022-02" db="EMBL/GenBank/DDBJ databases">
        <authorList>
            <person name="Henning P.M."/>
            <person name="McCubbin A.G."/>
            <person name="Shore J.S."/>
        </authorList>
    </citation>
    <scope>NUCLEOTIDE SEQUENCE</scope>
    <source>
        <strain evidence="8">F60SS</strain>
        <tissue evidence="8">Leaves</tissue>
    </source>
</reference>
<feature type="repeat" description="PPR" evidence="7">
    <location>
        <begin position="1575"/>
        <end position="1609"/>
    </location>
</feature>
<reference evidence="8" key="2">
    <citation type="journal article" date="2023" name="Plants (Basel)">
        <title>Annotation of the Turnera subulata (Passifloraceae) Draft Genome Reveals the S-Locus Evolved after the Divergence of Turneroideae from Passifloroideae in a Stepwise Manner.</title>
        <authorList>
            <person name="Henning P.M."/>
            <person name="Roalson E.H."/>
            <person name="Mir W."/>
            <person name="McCubbin A.G."/>
            <person name="Shore J.S."/>
        </authorList>
    </citation>
    <scope>NUCLEOTIDE SEQUENCE</scope>
    <source>
        <strain evidence="8">F60SS</strain>
    </source>
</reference>
<feature type="repeat" description="PPR" evidence="7">
    <location>
        <begin position="1129"/>
        <end position="1163"/>
    </location>
</feature>
<dbReference type="PANTHER" id="PTHR45717">
    <property type="entry name" value="OS12G0527900 PROTEIN"/>
    <property type="match status" value="1"/>
</dbReference>
<keyword evidence="3" id="KW-0677">Repeat</keyword>
<dbReference type="InterPro" id="IPR011990">
    <property type="entry name" value="TPR-like_helical_dom_sf"/>
</dbReference>
<dbReference type="Pfam" id="PF13812">
    <property type="entry name" value="PPR_3"/>
    <property type="match status" value="1"/>
</dbReference>
<dbReference type="GO" id="GO:0003729">
    <property type="term" value="F:mRNA binding"/>
    <property type="evidence" value="ECO:0007669"/>
    <property type="project" value="UniProtKB-ARBA"/>
</dbReference>
<feature type="repeat" description="PPR" evidence="7">
    <location>
        <begin position="1094"/>
        <end position="1128"/>
    </location>
</feature>
<protein>
    <recommendedName>
        <fullName evidence="10">Pentacotripeptide-repeat region of PRORP domain-containing protein</fullName>
    </recommendedName>
</protein>
<dbReference type="Proteomes" id="UP001141552">
    <property type="component" value="Unassembled WGS sequence"/>
</dbReference>
<keyword evidence="9" id="KW-1185">Reference proteome</keyword>
<dbReference type="GO" id="GO:0005739">
    <property type="term" value="C:mitochondrion"/>
    <property type="evidence" value="ECO:0007669"/>
    <property type="project" value="UniProtKB-SubCell"/>
</dbReference>
<dbReference type="InterPro" id="IPR002885">
    <property type="entry name" value="PPR_rpt"/>
</dbReference>
<evidence type="ECO:0000256" key="5">
    <source>
        <dbReference type="ARBA" id="ARBA00023128"/>
    </source>
</evidence>
<sequence length="2408" mass="273830">MDEWVQEGKHVKHSHLQKSIKRLRKQKRFSQALEILDWICHQRNSYGQSSADLAFRLDLTAKVHGLDQAEKCFDSIPDYLRNFQVYGALLNCYAHYRCLEKAEALMQKMRELGFLNTLPCNVMLNLYSRLGKHESLDTLMQEMEKNYISFDKFTYSICLSAYAAASNIEGMEKLLAKMESDPSITLDWQVYASAASGYLKAGLIDKTLTMLKASESLVWGNSRNTAYESLINLYTDVGNKDEVCRLWNLYRDTGKLLNSGYACIINALVKLDDIDGPEQIAEEWLLNSTIFDMRIPKLIISAYSKKGLWEKAEAYISKAIIKSGTELDAGTWDRLAIGYHIGGQMPKAIETMKKAVSISKPGWKPNVYTLAACLEYLKVQDDAPAAEELLKITHEHCHFSPAIYSKLENCLNKGTLRTEALDETEGDDRIFPGETAATKELRDKDQTASIIPVVHKWLEEGNNLTRSKLQFIIKQLRKFHRFNHALEVSQWMDENKPEGYVQSSGDLAIRLDLLSKVHGLEEAERFFDAIPDHLRSSPVYGALLNSYVHERCLEKAEAHLQKMRELGFLDSPLPYNVMLSFYSKMGKYEEMNVLMQEMGMKAIDFDLFTYNIQLNAYVTTSNVEEIEKVLMRMEADPLITMDWNAYATAAKGYLKAGLVDKAVPMLRRSEQLIRGKDRKLAYEIILTSYAAAGNKEEVYRVWNLCKLVGKFHNSSYLSMVSALLKLDDVEGAESIWDEWLSVKKTFVDIRIPNVVIAAYSKKGLWEKAEACVNKMVDSGIEPREGTLDRLAIGYQVGGQMEKAIDTIKRAISMSKPGWKPYVFTLCACLGYLKDQGDVQQADELLKKIQEHCNFPKGIYKKLKYFAENGSRENRSTDQLEDDGESLNKEIYAKEMCSILEKAYITTLKETHPPLYSAKMKLLCLRPNHRHGGISRLLKALFFSTNTPYSSTSSAPAGSLYRSVSLVQEPTATVIPIVEKWLKEDNNSLTSQLKSTIKQLRKDGRFSHALQISQWMAENALRGFVQSSGDYAIHLELISRVHGLTQAEKYFDTIPLHSRSYHVHGALLSCYASNKDLEKAEAQMQKMRESGLLNASLPYNIMLNLYSQKGKHEKLDVLLQEMEKIGIRYDKVTYNILLNAYAATPSVEQMEKLWRRMEGDPLVTIDWQPYVTAANAYLKAGLIDKAVTMLRRSEKLAGYKTRRRAYESILNSYAAAGNKDEVYRVWNLCKRIKMFSNSSYLCVISALSKVNDIDGAESVWEEWLSVEKKFVDIRVPNLMITAFAKKGLWEKAEECVTKMTDSGIEPGESTLDCLATGYSLGGQMEKAIETVKKAISMSKPGWRPNKHTLAACLRYLKEQVNVQVANELLAMVQEHCHFSDASYSTLKCWADTGTLNGRDIDQMKNDQNLPSLQLNRTISRVPGLIRALYYSTNSSSYPPPPPESLYGRISRAGGPKVSILPIIQDWVQEGNGVNKQYLKNTIKQLRKFRRYAHALEVSHWMCDQWGHQTPGDIAVQLDLFSKVYGLEKAEEFFNGIPDHFRNFQVYGALLSCYSHHQCLDRAEALMEKMRDLGFVQTLAYNLMLNLYSKMGKHEKLDMLMQEMEERGITFDMYTYNTRLNDYVATSNIEGMEKLLSKMEADPHITVTWYTYAVAAHGYKKAGLLDKSLTILKKSEPLIRGESRWNAYESLLNSYTALGKKDEVYRIWNLYKSTGRFFNSLYLWMINCLIKLEDLDGAEKIFEEWLSSSKKSLFDVRILNAMINAYCKKGLWEKAEAYVNKIVGNGIEVDARSWVILADGYHSAGQMTKAVESVRKALAISRQGWKPNVSLLVACLNFLKLNGDVEVAEELLKVLMEHCQFDGDTYDRLKNCIDNGNPSTGELEEKTSEMLLFPLDHAMGFKNMLLFYPIQSQAASPRMLLLRSRQNRELQTHVCSKVIGALFSSTATATPKDSLDRRIWLTKNPTASVIPVIEKWVQEGKKVDNATLHKSIKLLRNKGRFSHALQISQWLGHRFGKDLSTGNIAIQLDLISKVNGLEEAENYFEGIPAESRGYQVYGALLNCYARHKHLEKAEATMEKMRKLGLMQTLAYNVMLNLYSEMGKLEKLDELMQEMEEKGIPFDIYTFNTRLSAYVTTSDIKGMEKLLLRMEADPVITTDWNAYIIAANGFLKAGLIENAVAMMHRSEKLIRGNSKYAYEQLLTLHAAAGNKDEVYRLWNIYKCRGWSSSFGYLCMIASLMRLEDYDGAEMIWEEWLSATKTYDARIPAAMINVYSRKGLVKNAEAIVNKSLERGIKLTPTSWDHLASGYCRSGHLVKATETMEKAILISKPGWKPTLHTLAACLNYLDSQGDVKAKEELLKLAKEHCRFSETSYNKLTSGNLNTKSHDQVDDDKTWWSIIINLQSAACIIR</sequence>
<feature type="repeat" description="PPR" evidence="7">
    <location>
        <begin position="82"/>
        <end position="116"/>
    </location>
</feature>
<dbReference type="SMART" id="SM00028">
    <property type="entry name" value="TPR"/>
    <property type="match status" value="8"/>
</dbReference>
<dbReference type="PROSITE" id="PS51375">
    <property type="entry name" value="PPR"/>
    <property type="match status" value="8"/>
</dbReference>
<evidence type="ECO:0000256" key="7">
    <source>
        <dbReference type="PROSITE-ProRule" id="PRU00708"/>
    </source>
</evidence>
<dbReference type="FunFam" id="1.25.40.10:FF:000385">
    <property type="entry name" value="Pentatricopeptide repeat-containing protein mitochondrial"/>
    <property type="match status" value="2"/>
</dbReference>
<dbReference type="Pfam" id="PF13041">
    <property type="entry name" value="PPR_2"/>
    <property type="match status" value="3"/>
</dbReference>
<dbReference type="EMBL" id="JAKUCV010003875">
    <property type="protein sequence ID" value="KAJ4837316.1"/>
    <property type="molecule type" value="Genomic_DNA"/>
</dbReference>
<dbReference type="Pfam" id="PF01535">
    <property type="entry name" value="PPR"/>
    <property type="match status" value="14"/>
</dbReference>
<evidence type="ECO:0000256" key="3">
    <source>
        <dbReference type="ARBA" id="ARBA00022737"/>
    </source>
</evidence>
<dbReference type="NCBIfam" id="TIGR00756">
    <property type="entry name" value="PPR"/>
    <property type="match status" value="8"/>
</dbReference>
<feature type="repeat" description="TPR" evidence="6">
    <location>
        <begin position="1789"/>
        <end position="1822"/>
    </location>
</feature>
<evidence type="ECO:0000256" key="4">
    <source>
        <dbReference type="ARBA" id="ARBA00022946"/>
    </source>
</evidence>
<evidence type="ECO:0000256" key="6">
    <source>
        <dbReference type="PROSITE-ProRule" id="PRU00339"/>
    </source>
</evidence>
<evidence type="ECO:0000256" key="2">
    <source>
        <dbReference type="ARBA" id="ARBA00007626"/>
    </source>
</evidence>
<proteinExistence type="inferred from homology"/>
<dbReference type="SUPFAM" id="SSF48452">
    <property type="entry name" value="TPR-like"/>
    <property type="match status" value="3"/>
</dbReference>
<feature type="repeat" description="PPR" evidence="7">
    <location>
        <begin position="1271"/>
        <end position="1305"/>
    </location>
</feature>
<dbReference type="OrthoDB" id="1890565at2759"/>
<evidence type="ECO:0000313" key="8">
    <source>
        <dbReference type="EMBL" id="KAJ4837316.1"/>
    </source>
</evidence>
<feature type="repeat" description="PPR" evidence="7">
    <location>
        <begin position="2085"/>
        <end position="2119"/>
    </location>
</feature>
<evidence type="ECO:0000313" key="9">
    <source>
        <dbReference type="Proteomes" id="UP001141552"/>
    </source>
</evidence>
<dbReference type="InterPro" id="IPR019734">
    <property type="entry name" value="TPR_rpt"/>
</dbReference>
<comment type="subcellular location">
    <subcellularLocation>
        <location evidence="1">Mitochondrion</location>
    </subcellularLocation>
</comment>
<gene>
    <name evidence="8" type="ORF">Tsubulata_031456</name>
</gene>
<feature type="repeat" description="PPR" evidence="7">
    <location>
        <begin position="1753"/>
        <end position="1787"/>
    </location>
</feature>